<dbReference type="Proteomes" id="UP000837857">
    <property type="component" value="Chromosome 20"/>
</dbReference>
<protein>
    <submittedName>
        <fullName evidence="1">Uncharacterized protein</fullName>
    </submittedName>
</protein>
<sequence length="131" mass="14576">MRSRKRRSDYSETVSQVRIDRANSGGGLAGTRRVSAPSASCQIARKASGAVGAGDCQGLDRSIERSRPLDIRFRVRANESSIDLVWVSSLLIQRTTATLVKRSAVEENIARKPPEQMRPLFAQQDMWTFKP</sequence>
<name>A0ABN8IF52_9NEOP</name>
<proteinExistence type="predicted"/>
<accession>A0ABN8IF52</accession>
<organism evidence="1 2">
    <name type="scientific">Iphiclides podalirius</name>
    <name type="common">scarce swallowtail</name>
    <dbReference type="NCBI Taxonomy" id="110791"/>
    <lineage>
        <taxon>Eukaryota</taxon>
        <taxon>Metazoa</taxon>
        <taxon>Ecdysozoa</taxon>
        <taxon>Arthropoda</taxon>
        <taxon>Hexapoda</taxon>
        <taxon>Insecta</taxon>
        <taxon>Pterygota</taxon>
        <taxon>Neoptera</taxon>
        <taxon>Endopterygota</taxon>
        <taxon>Lepidoptera</taxon>
        <taxon>Glossata</taxon>
        <taxon>Ditrysia</taxon>
        <taxon>Papilionoidea</taxon>
        <taxon>Papilionidae</taxon>
        <taxon>Papilioninae</taxon>
        <taxon>Iphiclides</taxon>
    </lineage>
</organism>
<keyword evidence="2" id="KW-1185">Reference proteome</keyword>
<evidence type="ECO:0000313" key="1">
    <source>
        <dbReference type="EMBL" id="CAH2052674.1"/>
    </source>
</evidence>
<reference evidence="1" key="1">
    <citation type="submission" date="2022-03" db="EMBL/GenBank/DDBJ databases">
        <authorList>
            <person name="Martin H S."/>
        </authorList>
    </citation>
    <scope>NUCLEOTIDE SEQUENCE</scope>
</reference>
<gene>
    <name evidence="1" type="ORF">IPOD504_LOCUS8330</name>
</gene>
<dbReference type="EMBL" id="OW152832">
    <property type="protein sequence ID" value="CAH2052674.1"/>
    <property type="molecule type" value="Genomic_DNA"/>
</dbReference>
<evidence type="ECO:0000313" key="2">
    <source>
        <dbReference type="Proteomes" id="UP000837857"/>
    </source>
</evidence>
<feature type="non-terminal residue" evidence="1">
    <location>
        <position position="1"/>
    </location>
</feature>